<organism evidence="1 2">
    <name type="scientific">Candidatus Komeilibacteria bacterium RIFCSPLOWO2_01_FULL_53_11</name>
    <dbReference type="NCBI Taxonomy" id="1798552"/>
    <lineage>
        <taxon>Bacteria</taxon>
        <taxon>Candidatus Komeiliibacteriota</taxon>
    </lineage>
</organism>
<dbReference type="EMBL" id="MHKN01000058">
    <property type="protein sequence ID" value="OGY90740.1"/>
    <property type="molecule type" value="Genomic_DNA"/>
</dbReference>
<protein>
    <submittedName>
        <fullName evidence="1">Uncharacterized protein</fullName>
    </submittedName>
</protein>
<name>A0A1G2BQW5_9BACT</name>
<reference evidence="1 2" key="1">
    <citation type="journal article" date="2016" name="Nat. Commun.">
        <title>Thousands of microbial genomes shed light on interconnected biogeochemical processes in an aquifer system.</title>
        <authorList>
            <person name="Anantharaman K."/>
            <person name="Brown C.T."/>
            <person name="Hug L.A."/>
            <person name="Sharon I."/>
            <person name="Castelle C.J."/>
            <person name="Probst A.J."/>
            <person name="Thomas B.C."/>
            <person name="Singh A."/>
            <person name="Wilkins M.J."/>
            <person name="Karaoz U."/>
            <person name="Brodie E.L."/>
            <person name="Williams K.H."/>
            <person name="Hubbard S.S."/>
            <person name="Banfield J.F."/>
        </authorList>
    </citation>
    <scope>NUCLEOTIDE SEQUENCE [LARGE SCALE GENOMIC DNA]</scope>
</reference>
<sequence>MKKRQKISKKLTPQDYERMWGQDGPYSQVRLCEETRILDDSVSRVFLVVEAEINPFTFEYVQKHRRQFVGDESVMQLLDHAEYRGQFGYVVSAGEVELKDEEAVRFARKQTDATIQTLIRMHAFVIDECNLRRDSKYGVVEDKASLDHRFVWNEREGWVEQVGDELWDGKTLIESPAGIQNNKIRFFFVLAFTKHFDFKRESAVALAKTLKKVSASLNVEIENTESFQEYVLIAALLPFDIAPARFIETTLDSCTVAKKNPIFKKDYLVTNVKKPTPEQIMSFLKQLPLNRDIKFSL</sequence>
<evidence type="ECO:0000313" key="1">
    <source>
        <dbReference type="EMBL" id="OGY90740.1"/>
    </source>
</evidence>
<accession>A0A1G2BQW5</accession>
<dbReference type="AlphaFoldDB" id="A0A1G2BQW5"/>
<evidence type="ECO:0000313" key="2">
    <source>
        <dbReference type="Proteomes" id="UP000177349"/>
    </source>
</evidence>
<comment type="caution">
    <text evidence="1">The sequence shown here is derived from an EMBL/GenBank/DDBJ whole genome shotgun (WGS) entry which is preliminary data.</text>
</comment>
<proteinExistence type="predicted"/>
<dbReference type="Proteomes" id="UP000177349">
    <property type="component" value="Unassembled WGS sequence"/>
</dbReference>
<gene>
    <name evidence="1" type="ORF">A3B31_03720</name>
</gene>